<dbReference type="Proteomes" id="UP000541810">
    <property type="component" value="Unassembled WGS sequence"/>
</dbReference>
<protein>
    <recommendedName>
        <fullName evidence="2">Ice-binding protein C-terminal domain-containing protein</fullName>
    </recommendedName>
</protein>
<evidence type="ECO:0000259" key="2">
    <source>
        <dbReference type="Pfam" id="PF07589"/>
    </source>
</evidence>
<keyword evidence="4" id="KW-1185">Reference proteome</keyword>
<dbReference type="EMBL" id="JACHGY010000001">
    <property type="protein sequence ID" value="MBB6429130.1"/>
    <property type="molecule type" value="Genomic_DNA"/>
</dbReference>
<evidence type="ECO:0000313" key="3">
    <source>
        <dbReference type="EMBL" id="MBB6429130.1"/>
    </source>
</evidence>
<gene>
    <name evidence="3" type="ORF">HNQ40_000936</name>
</gene>
<reference evidence="3 4" key="1">
    <citation type="submission" date="2020-08" db="EMBL/GenBank/DDBJ databases">
        <title>Genomic Encyclopedia of Type Strains, Phase IV (KMG-IV): sequencing the most valuable type-strain genomes for metagenomic binning, comparative biology and taxonomic classification.</title>
        <authorList>
            <person name="Goeker M."/>
        </authorList>
    </citation>
    <scope>NUCLEOTIDE SEQUENCE [LARGE SCALE GENOMIC DNA]</scope>
    <source>
        <strain evidence="3 4">DSM 103725</strain>
    </source>
</reference>
<name>A0A7X0H7B1_9BACT</name>
<evidence type="ECO:0000313" key="4">
    <source>
        <dbReference type="Proteomes" id="UP000541810"/>
    </source>
</evidence>
<evidence type="ECO:0000256" key="1">
    <source>
        <dbReference type="SAM" id="SignalP"/>
    </source>
</evidence>
<feature type="chain" id="PRO_5030959979" description="Ice-binding protein C-terminal domain-containing protein" evidence="1">
    <location>
        <begin position="23"/>
        <end position="297"/>
    </location>
</feature>
<keyword evidence="1" id="KW-0732">Signal</keyword>
<comment type="caution">
    <text evidence="3">The sequence shown here is derived from an EMBL/GenBank/DDBJ whole genome shotgun (WGS) entry which is preliminary data.</text>
</comment>
<dbReference type="NCBIfam" id="TIGR02595">
    <property type="entry name" value="PEP_CTERM"/>
    <property type="match status" value="1"/>
</dbReference>
<dbReference type="InterPro" id="IPR013424">
    <property type="entry name" value="Ice-binding_C"/>
</dbReference>
<sequence>MNTKSLLAGVAVAAVTTSGASAAVLSASNTRLAFGPVANGQNAYDVNITTGLGGGLTYEGEGNIEMNGIPDADDVMGGSAGGQYVVDYAFYNGTPGSDRIDNGSGGTSSTFLFQEWAGGAANVITFDPLDFDELNENGEGGSDGGDNRMDLFVDGSQVLPLGSGGSPEDGADNTARLAEGSFTIDLTGLTSGSVFVFHGGFNNGTNDQVVTATIGATSMMSTVDPANDLERAQYVSVFEYDTSAGTTLDLDFIINGNSGSRSRFAGIVVTDVVPEPGSLALLGAGSVLMAVRRRSAR</sequence>
<proteinExistence type="predicted"/>
<feature type="domain" description="Ice-binding protein C-terminal" evidence="2">
    <location>
        <begin position="273"/>
        <end position="294"/>
    </location>
</feature>
<accession>A0A7X0H7B1</accession>
<dbReference type="Pfam" id="PF07589">
    <property type="entry name" value="PEP-CTERM"/>
    <property type="match status" value="1"/>
</dbReference>
<feature type="signal peptide" evidence="1">
    <location>
        <begin position="1"/>
        <end position="22"/>
    </location>
</feature>
<organism evidence="3 4">
    <name type="scientific">Algisphaera agarilytica</name>
    <dbReference type="NCBI Taxonomy" id="1385975"/>
    <lineage>
        <taxon>Bacteria</taxon>
        <taxon>Pseudomonadati</taxon>
        <taxon>Planctomycetota</taxon>
        <taxon>Phycisphaerae</taxon>
        <taxon>Phycisphaerales</taxon>
        <taxon>Phycisphaeraceae</taxon>
        <taxon>Algisphaera</taxon>
    </lineage>
</organism>
<dbReference type="AlphaFoldDB" id="A0A7X0H7B1"/>
<dbReference type="RefSeq" id="WP_184676722.1">
    <property type="nucleotide sequence ID" value="NZ_JACHGY010000001.1"/>
</dbReference>